<keyword evidence="6" id="KW-0812">Transmembrane</keyword>
<dbReference type="Pfam" id="PF01956">
    <property type="entry name" value="EMC3_TMCO1"/>
    <property type="match status" value="1"/>
</dbReference>
<dbReference type="PANTHER" id="PTHR20917:SF0">
    <property type="entry name" value="CALCIUM LOAD-ACTIVATED CALCIUM CHANNEL"/>
    <property type="match status" value="1"/>
</dbReference>
<dbReference type="GO" id="GO:0032469">
    <property type="term" value="P:endoplasmic reticulum calcium ion homeostasis"/>
    <property type="evidence" value="ECO:0007669"/>
    <property type="project" value="InterPro"/>
</dbReference>
<dbReference type="EMBL" id="HBKO01019024">
    <property type="protein sequence ID" value="CAE2219875.1"/>
    <property type="molecule type" value="Transcribed_RNA"/>
</dbReference>
<dbReference type="AlphaFoldDB" id="A0A7S4I6A2"/>
<keyword evidence="13" id="KW-0407">Ion channel</keyword>
<organism evidence="15">
    <name type="scientific">Prymnesium polylepis</name>
    <dbReference type="NCBI Taxonomy" id="72548"/>
    <lineage>
        <taxon>Eukaryota</taxon>
        <taxon>Haptista</taxon>
        <taxon>Haptophyta</taxon>
        <taxon>Prymnesiophyceae</taxon>
        <taxon>Prymnesiales</taxon>
        <taxon>Prymnesiaceae</taxon>
        <taxon>Prymnesium</taxon>
    </lineage>
</organism>
<protein>
    <recommendedName>
        <fullName evidence="16">Calcium load-activated calcium channel</fullName>
    </recommendedName>
</protein>
<evidence type="ECO:0000256" key="5">
    <source>
        <dbReference type="ARBA" id="ARBA00022673"/>
    </source>
</evidence>
<evidence type="ECO:0000313" key="15">
    <source>
        <dbReference type="EMBL" id="CAE2219875.1"/>
    </source>
</evidence>
<keyword evidence="4" id="KW-0109">Calcium transport</keyword>
<dbReference type="GO" id="GO:0005789">
    <property type="term" value="C:endoplasmic reticulum membrane"/>
    <property type="evidence" value="ECO:0007669"/>
    <property type="project" value="UniProtKB-SubCell"/>
</dbReference>
<keyword evidence="12" id="KW-0472">Membrane</keyword>
<feature type="compositionally biased region" description="Low complexity" evidence="14">
    <location>
        <begin position="35"/>
        <end position="48"/>
    </location>
</feature>
<evidence type="ECO:0000256" key="3">
    <source>
        <dbReference type="ARBA" id="ARBA00022448"/>
    </source>
</evidence>
<keyword evidence="3" id="KW-0813">Transport</keyword>
<dbReference type="PANTHER" id="PTHR20917">
    <property type="entry name" value="PNAS-RELATED"/>
    <property type="match status" value="1"/>
</dbReference>
<evidence type="ECO:0000256" key="9">
    <source>
        <dbReference type="ARBA" id="ARBA00022989"/>
    </source>
</evidence>
<feature type="compositionally biased region" description="Basic and acidic residues" evidence="14">
    <location>
        <begin position="55"/>
        <end position="66"/>
    </location>
</feature>
<evidence type="ECO:0000256" key="10">
    <source>
        <dbReference type="ARBA" id="ARBA00023054"/>
    </source>
</evidence>
<comment type="subcellular location">
    <subcellularLocation>
        <location evidence="1">Endoplasmic reticulum membrane</location>
        <topology evidence="1">Multi-pass membrane protein</topology>
    </subcellularLocation>
</comment>
<evidence type="ECO:0000256" key="4">
    <source>
        <dbReference type="ARBA" id="ARBA00022568"/>
    </source>
</evidence>
<evidence type="ECO:0000256" key="8">
    <source>
        <dbReference type="ARBA" id="ARBA00022837"/>
    </source>
</evidence>
<keyword evidence="10" id="KW-0175">Coiled coil</keyword>
<evidence type="ECO:0000256" key="7">
    <source>
        <dbReference type="ARBA" id="ARBA00022824"/>
    </source>
</evidence>
<keyword evidence="11" id="KW-0406">Ion transport</keyword>
<evidence type="ECO:0000256" key="11">
    <source>
        <dbReference type="ARBA" id="ARBA00023065"/>
    </source>
</evidence>
<feature type="compositionally biased region" description="Basic and acidic residues" evidence="14">
    <location>
        <begin position="19"/>
        <end position="29"/>
    </location>
</feature>
<proteinExistence type="inferred from homology"/>
<evidence type="ECO:0000256" key="14">
    <source>
        <dbReference type="SAM" id="MobiDB-lite"/>
    </source>
</evidence>
<dbReference type="SMART" id="SM01415">
    <property type="entry name" value="DUF106"/>
    <property type="match status" value="1"/>
</dbReference>
<comment type="similarity">
    <text evidence="2">Belongs to the TMCO1 family.</text>
</comment>
<dbReference type="GO" id="GO:0005262">
    <property type="term" value="F:calcium channel activity"/>
    <property type="evidence" value="ECO:0007669"/>
    <property type="project" value="UniProtKB-KW"/>
</dbReference>
<keyword evidence="5" id="KW-0107">Calcium channel</keyword>
<name>A0A7S4I6A2_9EUKA</name>
<keyword evidence="8" id="KW-0106">Calcium</keyword>
<keyword evidence="9" id="KW-1133">Transmembrane helix</keyword>
<reference evidence="15" key="1">
    <citation type="submission" date="2021-01" db="EMBL/GenBank/DDBJ databases">
        <authorList>
            <person name="Corre E."/>
            <person name="Pelletier E."/>
            <person name="Niang G."/>
            <person name="Scheremetjew M."/>
            <person name="Finn R."/>
            <person name="Kale V."/>
            <person name="Holt S."/>
            <person name="Cochrane G."/>
            <person name="Meng A."/>
            <person name="Brown T."/>
            <person name="Cohen L."/>
        </authorList>
    </citation>
    <scope>NUCLEOTIDE SEQUENCE</scope>
    <source>
        <strain evidence="15">UIO037</strain>
    </source>
</reference>
<evidence type="ECO:0008006" key="16">
    <source>
        <dbReference type="Google" id="ProtNLM"/>
    </source>
</evidence>
<sequence length="179" mass="20145">MIYRTPDYHRLVSSLEKANKRLDKKKLEEPVAALKSSSTTSSSSSTKATKGKDKKGKDEGKQDKKLTMLEKEVDATNRDLTLFKMRANMATAFMHMLTFYSLKTNYEGLVIARLPFEPFAMIRGITHRGLEGDDYRECGVILVYIICSMAMKPNLQRVLGHAPPKTAMPKTIWGIPTGQ</sequence>
<evidence type="ECO:0000256" key="12">
    <source>
        <dbReference type="ARBA" id="ARBA00023136"/>
    </source>
</evidence>
<evidence type="ECO:0000256" key="13">
    <source>
        <dbReference type="ARBA" id="ARBA00023303"/>
    </source>
</evidence>
<gene>
    <name evidence="15" type="ORF">CPOL0286_LOCUS8669</name>
</gene>
<dbReference type="InterPro" id="IPR002809">
    <property type="entry name" value="EMC3/TMCO1"/>
</dbReference>
<dbReference type="InterPro" id="IPR008559">
    <property type="entry name" value="TMCO1"/>
</dbReference>
<accession>A0A7S4I6A2</accession>
<evidence type="ECO:0000256" key="2">
    <source>
        <dbReference type="ARBA" id="ARBA00006537"/>
    </source>
</evidence>
<evidence type="ECO:0000256" key="1">
    <source>
        <dbReference type="ARBA" id="ARBA00004477"/>
    </source>
</evidence>
<feature type="region of interest" description="Disordered" evidence="14">
    <location>
        <begin position="19"/>
        <end position="66"/>
    </location>
</feature>
<keyword evidence="7" id="KW-0256">Endoplasmic reticulum</keyword>
<evidence type="ECO:0000256" key="6">
    <source>
        <dbReference type="ARBA" id="ARBA00022692"/>
    </source>
</evidence>